<dbReference type="SUPFAM" id="SSF52141">
    <property type="entry name" value="Uracil-DNA glycosylase-like"/>
    <property type="match status" value="1"/>
</dbReference>
<dbReference type="NCBIfam" id="NF003592">
    <property type="entry name" value="PRK05254.1-5"/>
    <property type="match status" value="1"/>
</dbReference>
<dbReference type="PANTHER" id="PTHR11264">
    <property type="entry name" value="URACIL-DNA GLYCOSYLASE"/>
    <property type="match status" value="1"/>
</dbReference>
<evidence type="ECO:0000256" key="2">
    <source>
        <dbReference type="ARBA" id="ARBA00002631"/>
    </source>
</evidence>
<keyword evidence="12" id="KW-0326">Glycosidase</keyword>
<dbReference type="SMART" id="SM00987">
    <property type="entry name" value="UreE_C"/>
    <property type="match status" value="1"/>
</dbReference>
<dbReference type="InterPro" id="IPR002043">
    <property type="entry name" value="UDG_fam1"/>
</dbReference>
<dbReference type="SMART" id="SM00986">
    <property type="entry name" value="UDG"/>
    <property type="match status" value="1"/>
</dbReference>
<name>A0ABY0FK57_9BACT</name>
<evidence type="ECO:0000256" key="6">
    <source>
        <dbReference type="ARBA" id="ARBA00022801"/>
    </source>
</evidence>
<keyword evidence="8" id="KW-0963">Cytoplasm</keyword>
<evidence type="ECO:0000256" key="4">
    <source>
        <dbReference type="ARBA" id="ARBA00012030"/>
    </source>
</evidence>
<evidence type="ECO:0000256" key="9">
    <source>
        <dbReference type="PROSITE-ProRule" id="PRU10072"/>
    </source>
</evidence>
<dbReference type="CDD" id="cd10027">
    <property type="entry name" value="UDG-F1-like"/>
    <property type="match status" value="1"/>
</dbReference>
<dbReference type="Proteomes" id="UP001191004">
    <property type="component" value="Unassembled WGS sequence"/>
</dbReference>
<feature type="active site" description="Proton acceptor" evidence="8 9">
    <location>
        <position position="63"/>
    </location>
</feature>
<sequence length="219" mass="25136">MKCFDESWRVFLEEEFSKAYFRKLADFLHGEYEKKTIFPEKDSVFRAFLTDLNKIKVVILGQDPYHTPGVADGLAFSVKKGGKYMAPSLLNIYKEIDADVGKHLNPDGDLSSWQEQGVLLLNNVLTVEAHKAGSHRGKGWEIFSKNCVEYLNRNRENLVFILWGRDARSKKVLIDQERHLVLESAHPSPLSAHNGFFGSRPFSKTNEYLKSKGLEEIKW</sequence>
<dbReference type="GO" id="GO:0004844">
    <property type="term" value="F:uracil DNA N-glycosylase activity"/>
    <property type="evidence" value="ECO:0007669"/>
    <property type="project" value="UniProtKB-EC"/>
</dbReference>
<dbReference type="InterPro" id="IPR005122">
    <property type="entry name" value="Uracil-DNA_glycosylase-like"/>
</dbReference>
<dbReference type="InterPro" id="IPR036895">
    <property type="entry name" value="Uracil-DNA_glycosylase-like_sf"/>
</dbReference>
<comment type="function">
    <text evidence="2 8 10">Excises uracil residues from the DNA which can arise as a result of misincorporation of dUMP residues by DNA polymerase or due to deamination of cytosine.</text>
</comment>
<organism evidence="12 13">
    <name type="scientific">Candidatus Nanosyncoccus nanoralicus</name>
    <dbReference type="NCBI Taxonomy" id="2171996"/>
    <lineage>
        <taxon>Bacteria</taxon>
        <taxon>Candidatus Saccharimonadota</taxon>
        <taxon>Candidatus Nanosyncoccalia</taxon>
        <taxon>Candidatus Nanosyncoccales</taxon>
        <taxon>Candidatus Nanosyncoccaceae</taxon>
        <taxon>Candidatus Nanosyncoccus</taxon>
    </lineage>
</organism>
<reference evidence="12 13" key="1">
    <citation type="journal article" date="2018" name="bioRxiv">
        <title>Evidence of independent acquisition and adaption of ultra-small bacteria to human hosts across the highly diverse yet reduced genomes of the phylum Saccharibacteria.</title>
        <authorList>
            <person name="McLean J.S."/>
            <person name="Bor B."/>
            <person name="To T.T."/>
            <person name="Liu Q."/>
            <person name="Kearns K.A."/>
            <person name="Solden L.M."/>
            <person name="Wrighton K.C."/>
            <person name="He X."/>
            <person name="Shi W."/>
        </authorList>
    </citation>
    <scope>NUCLEOTIDE SEQUENCE [LARGE SCALE GENOMIC DNA]</scope>
    <source>
        <strain evidence="12 13">TM7_KMM_G3_1_HOT_351</strain>
    </source>
</reference>
<proteinExistence type="inferred from homology"/>
<comment type="similarity">
    <text evidence="3 8 10">Belongs to the uracil-DNA glycosylase (UDG) superfamily. UNG family.</text>
</comment>
<keyword evidence="13" id="KW-1185">Reference proteome</keyword>
<dbReference type="Pfam" id="PF03167">
    <property type="entry name" value="UDG"/>
    <property type="match status" value="1"/>
</dbReference>
<dbReference type="NCBIfam" id="NF003589">
    <property type="entry name" value="PRK05254.1-2"/>
    <property type="match status" value="1"/>
</dbReference>
<evidence type="ECO:0000313" key="13">
    <source>
        <dbReference type="Proteomes" id="UP001191004"/>
    </source>
</evidence>
<keyword evidence="6 8" id="KW-0378">Hydrolase</keyword>
<gene>
    <name evidence="8 12" type="primary">ung</name>
    <name evidence="12" type="ORF">G3KMM_00265</name>
</gene>
<dbReference type="HAMAP" id="MF_00148">
    <property type="entry name" value="UDG"/>
    <property type="match status" value="1"/>
</dbReference>
<reference evidence="12 13" key="2">
    <citation type="journal article" date="2020" name="Cell Rep.">
        <title>Acquisition and Adaptation of Ultra-small Parasitic Reduced Genome Bacteria to Mammalian Hosts.</title>
        <authorList>
            <person name="McLean J.S."/>
            <person name="Bor B."/>
            <person name="Kerns K.A."/>
            <person name="Liu Q."/>
            <person name="To T.T."/>
            <person name="Solden L."/>
            <person name="Hendrickson E.L."/>
            <person name="Wrighton K."/>
            <person name="Shi W."/>
            <person name="He X."/>
        </authorList>
    </citation>
    <scope>NUCLEOTIDE SEQUENCE [LARGE SCALE GENOMIC DNA]</scope>
    <source>
        <strain evidence="12 13">TM7_KMM_G3_1_HOT_351</strain>
    </source>
</reference>
<comment type="caution">
    <text evidence="12">The sequence shown here is derived from an EMBL/GenBank/DDBJ whole genome shotgun (WGS) entry which is preliminary data.</text>
</comment>
<evidence type="ECO:0000256" key="1">
    <source>
        <dbReference type="ARBA" id="ARBA00001400"/>
    </source>
</evidence>
<evidence type="ECO:0000256" key="5">
    <source>
        <dbReference type="ARBA" id="ARBA00022763"/>
    </source>
</evidence>
<dbReference type="NCBIfam" id="TIGR00628">
    <property type="entry name" value="ung"/>
    <property type="match status" value="1"/>
</dbReference>
<dbReference type="InterPro" id="IPR018085">
    <property type="entry name" value="Ura-DNA_Glyclase_AS"/>
</dbReference>
<dbReference type="Gene3D" id="3.40.470.10">
    <property type="entry name" value="Uracil-DNA glycosylase-like domain"/>
    <property type="match status" value="1"/>
</dbReference>
<keyword evidence="7 8" id="KW-0234">DNA repair</keyword>
<dbReference type="EMBL" id="PRLL01000005">
    <property type="protein sequence ID" value="RYC73699.1"/>
    <property type="molecule type" value="Genomic_DNA"/>
</dbReference>
<evidence type="ECO:0000313" key="12">
    <source>
        <dbReference type="EMBL" id="RYC73699.1"/>
    </source>
</evidence>
<dbReference type="PROSITE" id="PS00130">
    <property type="entry name" value="U_DNA_GLYCOSYLASE"/>
    <property type="match status" value="1"/>
</dbReference>
<evidence type="ECO:0000256" key="8">
    <source>
        <dbReference type="HAMAP-Rule" id="MF_00148"/>
    </source>
</evidence>
<evidence type="ECO:0000256" key="7">
    <source>
        <dbReference type="ARBA" id="ARBA00023204"/>
    </source>
</evidence>
<dbReference type="EC" id="3.2.2.27" evidence="4 8"/>
<dbReference type="NCBIfam" id="NF003588">
    <property type="entry name" value="PRK05254.1-1"/>
    <property type="match status" value="1"/>
</dbReference>
<protein>
    <recommendedName>
        <fullName evidence="4 8">Uracil-DNA glycosylase</fullName>
        <shortName evidence="8">UDG</shortName>
        <ecNumber evidence="4 8">3.2.2.27</ecNumber>
    </recommendedName>
</protein>
<comment type="subcellular location">
    <subcellularLocation>
        <location evidence="8">Cytoplasm</location>
    </subcellularLocation>
</comment>
<comment type="catalytic activity">
    <reaction evidence="1 8 10">
        <text>Hydrolyzes single-stranded DNA or mismatched double-stranded DNA and polynucleotides, releasing free uracil.</text>
        <dbReference type="EC" id="3.2.2.27"/>
    </reaction>
</comment>
<evidence type="ECO:0000256" key="3">
    <source>
        <dbReference type="ARBA" id="ARBA00008184"/>
    </source>
</evidence>
<feature type="domain" description="Uracil-DNA glycosylase-like" evidence="11">
    <location>
        <begin position="48"/>
        <end position="209"/>
    </location>
</feature>
<accession>A0ABY0FK57</accession>
<dbReference type="RefSeq" id="WP_129604505.1">
    <property type="nucleotide sequence ID" value="NZ_PRLL01000005.1"/>
</dbReference>
<evidence type="ECO:0000259" key="11">
    <source>
        <dbReference type="SMART" id="SM00986"/>
    </source>
</evidence>
<evidence type="ECO:0000256" key="10">
    <source>
        <dbReference type="RuleBase" id="RU003780"/>
    </source>
</evidence>
<dbReference type="PANTHER" id="PTHR11264:SF0">
    <property type="entry name" value="URACIL-DNA GLYCOSYLASE"/>
    <property type="match status" value="1"/>
</dbReference>
<keyword evidence="5 8" id="KW-0227">DNA damage</keyword>